<organism evidence="1 2">
    <name type="scientific">Zizania palustris</name>
    <name type="common">Northern wild rice</name>
    <dbReference type="NCBI Taxonomy" id="103762"/>
    <lineage>
        <taxon>Eukaryota</taxon>
        <taxon>Viridiplantae</taxon>
        <taxon>Streptophyta</taxon>
        <taxon>Embryophyta</taxon>
        <taxon>Tracheophyta</taxon>
        <taxon>Spermatophyta</taxon>
        <taxon>Magnoliopsida</taxon>
        <taxon>Liliopsida</taxon>
        <taxon>Poales</taxon>
        <taxon>Poaceae</taxon>
        <taxon>BOP clade</taxon>
        <taxon>Oryzoideae</taxon>
        <taxon>Oryzeae</taxon>
        <taxon>Zizaniinae</taxon>
        <taxon>Zizania</taxon>
    </lineage>
</organism>
<sequence>MQEYSSSSSSRTWAEYESACEITRPSGESQRLILGVGPVQILGITLLGSRSQVVEQLGSRDLDDNEGG</sequence>
<dbReference type="AlphaFoldDB" id="A0A8J5V3W6"/>
<reference evidence="1" key="2">
    <citation type="submission" date="2021-02" db="EMBL/GenBank/DDBJ databases">
        <authorList>
            <person name="Kimball J.A."/>
            <person name="Haas M.W."/>
            <person name="Macchietto M."/>
            <person name="Kono T."/>
            <person name="Duquette J."/>
            <person name="Shao M."/>
        </authorList>
    </citation>
    <scope>NUCLEOTIDE SEQUENCE</scope>
    <source>
        <tissue evidence="1">Fresh leaf tissue</tissue>
    </source>
</reference>
<gene>
    <name evidence="1" type="ORF">GUJ93_ZPchr0002g26519</name>
</gene>
<comment type="caution">
    <text evidence="1">The sequence shown here is derived from an EMBL/GenBank/DDBJ whole genome shotgun (WGS) entry which is preliminary data.</text>
</comment>
<proteinExistence type="predicted"/>
<keyword evidence="2" id="KW-1185">Reference proteome</keyword>
<accession>A0A8J5V3W6</accession>
<protein>
    <submittedName>
        <fullName evidence="1">Uncharacterized protein</fullName>
    </submittedName>
</protein>
<name>A0A8J5V3W6_ZIZPA</name>
<dbReference type="EMBL" id="JAAALK010000287">
    <property type="protein sequence ID" value="KAG8057812.1"/>
    <property type="molecule type" value="Genomic_DNA"/>
</dbReference>
<dbReference type="Proteomes" id="UP000729402">
    <property type="component" value="Unassembled WGS sequence"/>
</dbReference>
<evidence type="ECO:0000313" key="2">
    <source>
        <dbReference type="Proteomes" id="UP000729402"/>
    </source>
</evidence>
<reference evidence="1" key="1">
    <citation type="journal article" date="2021" name="bioRxiv">
        <title>Whole Genome Assembly and Annotation of Northern Wild Rice, Zizania palustris L., Supports a Whole Genome Duplication in the Zizania Genus.</title>
        <authorList>
            <person name="Haas M."/>
            <person name="Kono T."/>
            <person name="Macchietto M."/>
            <person name="Millas R."/>
            <person name="McGilp L."/>
            <person name="Shao M."/>
            <person name="Duquette J."/>
            <person name="Hirsch C.N."/>
            <person name="Kimball J."/>
        </authorList>
    </citation>
    <scope>NUCLEOTIDE SEQUENCE</scope>
    <source>
        <tissue evidence="1">Fresh leaf tissue</tissue>
    </source>
</reference>
<evidence type="ECO:0000313" key="1">
    <source>
        <dbReference type="EMBL" id="KAG8057812.1"/>
    </source>
</evidence>